<keyword evidence="2" id="KW-1185">Reference proteome</keyword>
<reference evidence="1" key="1">
    <citation type="journal article" date="2020" name="Stud. Mycol.">
        <title>101 Dothideomycetes genomes: a test case for predicting lifestyles and emergence of pathogens.</title>
        <authorList>
            <person name="Haridas S."/>
            <person name="Albert R."/>
            <person name="Binder M."/>
            <person name="Bloem J."/>
            <person name="Labutti K."/>
            <person name="Salamov A."/>
            <person name="Andreopoulos B."/>
            <person name="Baker S."/>
            <person name="Barry K."/>
            <person name="Bills G."/>
            <person name="Bluhm B."/>
            <person name="Cannon C."/>
            <person name="Castanera R."/>
            <person name="Culley D."/>
            <person name="Daum C."/>
            <person name="Ezra D."/>
            <person name="Gonzalez J."/>
            <person name="Henrissat B."/>
            <person name="Kuo A."/>
            <person name="Liang C."/>
            <person name="Lipzen A."/>
            <person name="Lutzoni F."/>
            <person name="Magnuson J."/>
            <person name="Mondo S."/>
            <person name="Nolan M."/>
            <person name="Ohm R."/>
            <person name="Pangilinan J."/>
            <person name="Park H.-J."/>
            <person name="Ramirez L."/>
            <person name="Alfaro M."/>
            <person name="Sun H."/>
            <person name="Tritt A."/>
            <person name="Yoshinaga Y."/>
            <person name="Zwiers L.-H."/>
            <person name="Turgeon B."/>
            <person name="Goodwin S."/>
            <person name="Spatafora J."/>
            <person name="Crous P."/>
            <person name="Grigoriev I."/>
        </authorList>
    </citation>
    <scope>NUCLEOTIDE SEQUENCE</scope>
    <source>
        <strain evidence="1">CBS 113389</strain>
    </source>
</reference>
<protein>
    <submittedName>
        <fullName evidence="1">Uncharacterized protein</fullName>
    </submittedName>
</protein>
<proteinExistence type="predicted"/>
<name>A0A6A6PNS5_9PEZI</name>
<dbReference type="RefSeq" id="XP_033587487.1">
    <property type="nucleotide sequence ID" value="XM_033734441.1"/>
</dbReference>
<dbReference type="GeneID" id="54475443"/>
<dbReference type="Proteomes" id="UP000799767">
    <property type="component" value="Unassembled WGS sequence"/>
</dbReference>
<sequence>MPAQLTPDPHATQVFREHDSQCVVCAATAMSAFGDTYDLVAWVYNTNKSSFFFSSSFLHLSYIPSCNTHLLSPSSWFQVLPIWASEVIANERAIDLVGRGCTIRLLHFPLLFLRRNSLRPTPHLSAGMFAAARRRHYQERRAATCRHSLTKEPTYPRQRLRTRHRAKMQPPETCGCLGAATRMSQVRRTPFGAAC</sequence>
<evidence type="ECO:0000313" key="2">
    <source>
        <dbReference type="Proteomes" id="UP000799767"/>
    </source>
</evidence>
<dbReference type="AlphaFoldDB" id="A0A6A6PNS5"/>
<evidence type="ECO:0000313" key="1">
    <source>
        <dbReference type="EMBL" id="KAF2480917.1"/>
    </source>
</evidence>
<gene>
    <name evidence="1" type="ORF">BDY17DRAFT_302645</name>
</gene>
<accession>A0A6A6PNS5</accession>
<organism evidence="1 2">
    <name type="scientific">Neohortaea acidophila</name>
    <dbReference type="NCBI Taxonomy" id="245834"/>
    <lineage>
        <taxon>Eukaryota</taxon>
        <taxon>Fungi</taxon>
        <taxon>Dikarya</taxon>
        <taxon>Ascomycota</taxon>
        <taxon>Pezizomycotina</taxon>
        <taxon>Dothideomycetes</taxon>
        <taxon>Dothideomycetidae</taxon>
        <taxon>Mycosphaerellales</taxon>
        <taxon>Teratosphaeriaceae</taxon>
        <taxon>Neohortaea</taxon>
    </lineage>
</organism>
<dbReference type="EMBL" id="MU001639">
    <property type="protein sequence ID" value="KAF2480917.1"/>
    <property type="molecule type" value="Genomic_DNA"/>
</dbReference>